<reference evidence="1" key="1">
    <citation type="journal article" date="2022" name="IScience">
        <title>Evolution of zygomycete secretomes and the origins of terrestrial fungal ecologies.</title>
        <authorList>
            <person name="Chang Y."/>
            <person name="Wang Y."/>
            <person name="Mondo S."/>
            <person name="Ahrendt S."/>
            <person name="Andreopoulos W."/>
            <person name="Barry K."/>
            <person name="Beard J."/>
            <person name="Benny G.L."/>
            <person name="Blankenship S."/>
            <person name="Bonito G."/>
            <person name="Cuomo C."/>
            <person name="Desiro A."/>
            <person name="Gervers K.A."/>
            <person name="Hundley H."/>
            <person name="Kuo A."/>
            <person name="LaButti K."/>
            <person name="Lang B.F."/>
            <person name="Lipzen A."/>
            <person name="O'Donnell K."/>
            <person name="Pangilinan J."/>
            <person name="Reynolds N."/>
            <person name="Sandor L."/>
            <person name="Smith M.E."/>
            <person name="Tsang A."/>
            <person name="Grigoriev I.V."/>
            <person name="Stajich J.E."/>
            <person name="Spatafora J.W."/>
        </authorList>
    </citation>
    <scope>NUCLEOTIDE SEQUENCE</scope>
    <source>
        <strain evidence="1">RSA 2281</strain>
    </source>
</reference>
<gene>
    <name evidence="1" type="ORF">BDA99DRAFT_533485</name>
</gene>
<name>A0AAD5KJ15_9FUNG</name>
<accession>A0AAD5KJ15</accession>
<dbReference type="EMBL" id="JAIXMP010000005">
    <property type="protein sequence ID" value="KAI9272648.1"/>
    <property type="molecule type" value="Genomic_DNA"/>
</dbReference>
<comment type="caution">
    <text evidence="1">The sequence shown here is derived from an EMBL/GenBank/DDBJ whole genome shotgun (WGS) entry which is preliminary data.</text>
</comment>
<dbReference type="AlphaFoldDB" id="A0AAD5KJ15"/>
<organism evidence="1 2">
    <name type="scientific">Phascolomyces articulosus</name>
    <dbReference type="NCBI Taxonomy" id="60185"/>
    <lineage>
        <taxon>Eukaryota</taxon>
        <taxon>Fungi</taxon>
        <taxon>Fungi incertae sedis</taxon>
        <taxon>Mucoromycota</taxon>
        <taxon>Mucoromycotina</taxon>
        <taxon>Mucoromycetes</taxon>
        <taxon>Mucorales</taxon>
        <taxon>Lichtheimiaceae</taxon>
        <taxon>Phascolomyces</taxon>
    </lineage>
</organism>
<evidence type="ECO:0000313" key="1">
    <source>
        <dbReference type="EMBL" id="KAI9272648.1"/>
    </source>
</evidence>
<sequence length="212" mass="24652">MVIVIKKIEKRCIGVDRIGYSSIYRLELVYRGRIGYIGNSYPLLLQYLYDSLLKHHHCRRHEFLPYEQLRIVIELGPGVLRIAVQDVFVRVVKKYHAVYQCDRCCGTCINHVVICAFAINSFSNIQGPDSGTCTDWECISNVDLGYHGTCEILCTLTRRLLLCINEHFIEKYKRTSNLLDSCFITFIEIKILPQSQRILISSLWNLVNFRLE</sequence>
<protein>
    <submittedName>
        <fullName evidence="1">Uncharacterized protein</fullName>
    </submittedName>
</protein>
<proteinExistence type="predicted"/>
<reference evidence="1" key="2">
    <citation type="submission" date="2023-02" db="EMBL/GenBank/DDBJ databases">
        <authorList>
            <consortium name="DOE Joint Genome Institute"/>
            <person name="Mondo S.J."/>
            <person name="Chang Y."/>
            <person name="Wang Y."/>
            <person name="Ahrendt S."/>
            <person name="Andreopoulos W."/>
            <person name="Barry K."/>
            <person name="Beard J."/>
            <person name="Benny G.L."/>
            <person name="Blankenship S."/>
            <person name="Bonito G."/>
            <person name="Cuomo C."/>
            <person name="Desiro A."/>
            <person name="Gervers K.A."/>
            <person name="Hundley H."/>
            <person name="Kuo A."/>
            <person name="LaButti K."/>
            <person name="Lang B.F."/>
            <person name="Lipzen A."/>
            <person name="O'Donnell K."/>
            <person name="Pangilinan J."/>
            <person name="Reynolds N."/>
            <person name="Sandor L."/>
            <person name="Smith M.W."/>
            <person name="Tsang A."/>
            <person name="Grigoriev I.V."/>
            <person name="Stajich J.E."/>
            <person name="Spatafora J.W."/>
        </authorList>
    </citation>
    <scope>NUCLEOTIDE SEQUENCE</scope>
    <source>
        <strain evidence="1">RSA 2281</strain>
    </source>
</reference>
<keyword evidence="2" id="KW-1185">Reference proteome</keyword>
<evidence type="ECO:0000313" key="2">
    <source>
        <dbReference type="Proteomes" id="UP001209540"/>
    </source>
</evidence>
<dbReference type="Proteomes" id="UP001209540">
    <property type="component" value="Unassembled WGS sequence"/>
</dbReference>